<accession>A0A6P1BJH0</accession>
<evidence type="ECO:0000313" key="9">
    <source>
        <dbReference type="Proteomes" id="UP000468531"/>
    </source>
</evidence>
<protein>
    <submittedName>
        <fullName evidence="8">Molybdopterin-dependent oxidoreductase</fullName>
    </submittedName>
</protein>
<evidence type="ECO:0000259" key="7">
    <source>
        <dbReference type="PROSITE" id="PS51669"/>
    </source>
</evidence>
<dbReference type="EMBL" id="VKHP01000087">
    <property type="protein sequence ID" value="NEU98314.1"/>
    <property type="molecule type" value="Genomic_DNA"/>
</dbReference>
<dbReference type="PANTHER" id="PTHR43742">
    <property type="entry name" value="TRIMETHYLAMINE-N-OXIDE REDUCTASE"/>
    <property type="match status" value="1"/>
</dbReference>
<comment type="similarity">
    <text evidence="1">Belongs to the prokaryotic molybdopterin-containing oxidoreductase family.</text>
</comment>
<dbReference type="Proteomes" id="UP000468531">
    <property type="component" value="Unassembled WGS sequence"/>
</dbReference>
<gene>
    <name evidence="8" type="ORF">FNJ47_21415</name>
</gene>
<keyword evidence="9" id="KW-1185">Reference proteome</keyword>
<name>A0A6P1BJH0_9BRAD</name>
<dbReference type="InterPro" id="IPR006656">
    <property type="entry name" value="Mopterin_OxRdtase"/>
</dbReference>
<dbReference type="Gene3D" id="3.40.50.740">
    <property type="match status" value="2"/>
</dbReference>
<feature type="domain" description="FAD-binding FR-type" evidence="6">
    <location>
        <begin position="795"/>
        <end position="905"/>
    </location>
</feature>
<dbReference type="Pfam" id="PF00384">
    <property type="entry name" value="Molybdopterin"/>
    <property type="match status" value="1"/>
</dbReference>
<dbReference type="Gene3D" id="2.20.25.90">
    <property type="entry name" value="ADC-like domains"/>
    <property type="match status" value="1"/>
</dbReference>
<dbReference type="SUPFAM" id="SSF52343">
    <property type="entry name" value="Ferredoxin reductase-like, C-terminal NADP-linked domain"/>
    <property type="match status" value="1"/>
</dbReference>
<dbReference type="Pfam" id="PF01568">
    <property type="entry name" value="Molydop_binding"/>
    <property type="match status" value="1"/>
</dbReference>
<reference evidence="8 9" key="1">
    <citation type="journal article" date="2020" name="Arch. Microbiol.">
        <title>Bradyrhizobium uaiense sp. nov., a new highly efficient cowpea symbiont.</title>
        <authorList>
            <person name="Cabral Michel D."/>
            <person name="Azarias Guimaraes A."/>
            <person name="Martins da Costa E."/>
            <person name="Soares de Carvalho T."/>
            <person name="Balsanelli E."/>
            <person name="Willems A."/>
            <person name="Maltempi de Souza E."/>
            <person name="de Souza Moreira F.M."/>
        </authorList>
    </citation>
    <scope>NUCLEOTIDE SEQUENCE [LARGE SCALE GENOMIC DNA]</scope>
    <source>
        <strain evidence="8 9">UFLA 03-164</strain>
    </source>
</reference>
<dbReference type="Gene3D" id="2.40.30.10">
    <property type="entry name" value="Translation factors"/>
    <property type="match status" value="1"/>
</dbReference>
<evidence type="ECO:0000313" key="8">
    <source>
        <dbReference type="EMBL" id="NEU98314.1"/>
    </source>
</evidence>
<evidence type="ECO:0000256" key="2">
    <source>
        <dbReference type="ARBA" id="ARBA00022723"/>
    </source>
</evidence>
<dbReference type="InterPro" id="IPR039261">
    <property type="entry name" value="FNR_nucleotide-bd"/>
</dbReference>
<dbReference type="GO" id="GO:0051536">
    <property type="term" value="F:iron-sulfur cluster binding"/>
    <property type="evidence" value="ECO:0007669"/>
    <property type="project" value="UniProtKB-KW"/>
</dbReference>
<dbReference type="GO" id="GO:0018818">
    <property type="term" value="F:acetylene hydratase activity"/>
    <property type="evidence" value="ECO:0007669"/>
    <property type="project" value="InterPro"/>
</dbReference>
<dbReference type="SUPFAM" id="SSF50692">
    <property type="entry name" value="ADC-like"/>
    <property type="match status" value="1"/>
</dbReference>
<dbReference type="InterPro" id="IPR017927">
    <property type="entry name" value="FAD-bd_FR_type"/>
</dbReference>
<dbReference type="InterPro" id="IPR006963">
    <property type="entry name" value="Mopterin_OxRdtase_4Fe-4S_dom"/>
</dbReference>
<dbReference type="GO" id="GO:0046872">
    <property type="term" value="F:metal ion binding"/>
    <property type="evidence" value="ECO:0007669"/>
    <property type="project" value="UniProtKB-KW"/>
</dbReference>
<organism evidence="8 9">
    <name type="scientific">Bradyrhizobium uaiense</name>
    <dbReference type="NCBI Taxonomy" id="2594946"/>
    <lineage>
        <taxon>Bacteria</taxon>
        <taxon>Pseudomonadati</taxon>
        <taxon>Pseudomonadota</taxon>
        <taxon>Alphaproteobacteria</taxon>
        <taxon>Hyphomicrobiales</taxon>
        <taxon>Nitrobacteraceae</taxon>
        <taxon>Bradyrhizobium</taxon>
    </lineage>
</organism>
<dbReference type="InterPro" id="IPR037949">
    <property type="entry name" value="MopB_CT_Acetylene-hydratase"/>
</dbReference>
<dbReference type="InterPro" id="IPR001433">
    <property type="entry name" value="OxRdtase_FAD/NAD-bd"/>
</dbReference>
<dbReference type="SUPFAM" id="SSF63380">
    <property type="entry name" value="Riboflavin synthase domain-like"/>
    <property type="match status" value="1"/>
</dbReference>
<sequence length="1135" mass="122289">MAVKQRLPGYCTLCRSRCGAVTVVEDGRLIGVEVLNNHPTGGALCAKGRAAPEIVGSPRRLTVPLKRTRPRDAADPGWIEVSWDEALTEIADRLGRIRTESGAEAVAFGVTTPSGTPMVDSFEWVERFIRGFGSPNLIYAVEICGWHKDYAHALTFGRGIGFPDYDNADAIILWGHNPARTWLAQATRIADARRRGAKVVVVDPKPNGSGQQADLWLRIRPGADGALAMGAIRHLIATGSFDADFVSAWTNGSLLVDRATGRFLRADALWPDGAADAFVRLDASGAPVPCDTRYAPEGCGGLRGTLSIRARDGRMISAATAFELLVERAAPYTPARVAELTWLDVADIDAFNALLASRPRLAYHSWTGVGQHTNATAIERAIASLYALTGACDRPGGNRWPVPPPTRPLNDYNILPPEQQAKALGIAELPLGPPAKGWITARDFSRAVLEGEPYQVRALVGFGTNFVVSQGHSERNKAALNALEFQVHIDMFMNPTTESADFVLPASTPWERDALKIGFEITQEAVETVQFRPRMVDPIGEVKADYEIAAALALKLGMGDLFFGGDIRAGWNYQLAPLGIGVEDLRAHPEGRRFPQAFRNEKYAVTREDGTVAGFATPTRRVEIYSELMLGHGHDPLPDHVEPVGSPLTAAADERFPLVLSTAKSGWFVHSSHRHIASLRRKSPDPAVEISPQLAARRGLVEGDWAMVETQGGAVRLKVRLNAALDDRVVVAEFGWWEDCPPLGRDRSAAAGLRTRNINAVLHDDVRDPVSGSVPLRAIVCEIRRDAVASRGVWSGQRRFTVAARRAEADNVVALSLRPLDGGVLPDFLPGQHVMISLPGTAEARAYSLTGSGDLPAALSIAVKGRFFNEVRSGDAPFFMPDRLHGLAVGDEVLLEPPGGIFTPPLKGPRPLVFLAAGIGITPFISHLETLQHVAPEERAPEILLLHGCRSSREHPFAPRLAELEASTPGLKRMTFYSAPLAQGAAASFSLRKGRLDLEQVKPLVARRPLVYICGSPGFVAEQIEAVTALGVPRFDIFAESFVSPPSVPDNLAPRTIRLASSKQSFSWGPEQGTLLDAASAAGIALPSGCRIGQCESCAVEVVDGEFTHLGPVDDSEGQCLTCQAVPLTDLTLAL</sequence>
<feature type="domain" description="2Fe-2S ferredoxin-type" evidence="5">
    <location>
        <begin position="1055"/>
        <end position="1135"/>
    </location>
</feature>
<dbReference type="SUPFAM" id="SSF53706">
    <property type="entry name" value="Formate dehydrogenase/DMSO reductase, domains 1-3"/>
    <property type="match status" value="1"/>
</dbReference>
<dbReference type="InterPro" id="IPR036010">
    <property type="entry name" value="2Fe-2S_ferredoxin-like_sf"/>
</dbReference>
<keyword evidence="3" id="KW-0408">Iron</keyword>
<dbReference type="InterPro" id="IPR012675">
    <property type="entry name" value="Beta-grasp_dom_sf"/>
</dbReference>
<dbReference type="GO" id="GO:0016491">
    <property type="term" value="F:oxidoreductase activity"/>
    <property type="evidence" value="ECO:0007669"/>
    <property type="project" value="InterPro"/>
</dbReference>
<dbReference type="Pfam" id="PF00175">
    <property type="entry name" value="NAD_binding_1"/>
    <property type="match status" value="1"/>
</dbReference>
<dbReference type="PROSITE" id="PS51085">
    <property type="entry name" value="2FE2S_FER_2"/>
    <property type="match status" value="1"/>
</dbReference>
<dbReference type="Gene3D" id="3.40.50.80">
    <property type="entry name" value="Nucleotide-binding domain of ferredoxin-NADP reductase (FNR) module"/>
    <property type="match status" value="1"/>
</dbReference>
<comment type="caution">
    <text evidence="8">The sequence shown here is derived from an EMBL/GenBank/DDBJ whole genome shotgun (WGS) entry which is preliminary data.</text>
</comment>
<keyword evidence="2" id="KW-0479">Metal-binding</keyword>
<dbReference type="Pfam" id="PF04879">
    <property type="entry name" value="Molybdop_Fe4S4"/>
    <property type="match status" value="1"/>
</dbReference>
<keyword evidence="4" id="KW-0411">Iron-sulfur</keyword>
<dbReference type="AlphaFoldDB" id="A0A6P1BJH0"/>
<evidence type="ECO:0000256" key="4">
    <source>
        <dbReference type="ARBA" id="ARBA00023014"/>
    </source>
</evidence>
<dbReference type="InterPro" id="IPR009010">
    <property type="entry name" value="Asp_de-COase-like_dom_sf"/>
</dbReference>
<proteinExistence type="inferred from homology"/>
<dbReference type="InterPro" id="IPR006657">
    <property type="entry name" value="MoPterin_dinucl-bd_dom"/>
</dbReference>
<dbReference type="Gene3D" id="3.10.20.30">
    <property type="match status" value="1"/>
</dbReference>
<dbReference type="Pfam" id="PF00111">
    <property type="entry name" value="Fer2"/>
    <property type="match status" value="1"/>
</dbReference>
<dbReference type="InterPro" id="IPR001041">
    <property type="entry name" value="2Fe-2S_ferredoxin-type"/>
</dbReference>
<dbReference type="GO" id="GO:0043546">
    <property type="term" value="F:molybdopterin cofactor binding"/>
    <property type="evidence" value="ECO:0007669"/>
    <property type="project" value="InterPro"/>
</dbReference>
<evidence type="ECO:0000256" key="3">
    <source>
        <dbReference type="ARBA" id="ARBA00023004"/>
    </source>
</evidence>
<dbReference type="InterPro" id="IPR050612">
    <property type="entry name" value="Prok_Mopterin_Oxidored"/>
</dbReference>
<dbReference type="SMART" id="SM00926">
    <property type="entry name" value="Molybdop_Fe4S4"/>
    <property type="match status" value="1"/>
</dbReference>
<dbReference type="SUPFAM" id="SSF54292">
    <property type="entry name" value="2Fe-2S ferredoxin-like"/>
    <property type="match status" value="1"/>
</dbReference>
<feature type="domain" description="4Fe-4S Mo/W bis-MGD-type" evidence="7">
    <location>
        <begin position="4"/>
        <end position="59"/>
    </location>
</feature>
<dbReference type="CDD" id="cd00207">
    <property type="entry name" value="fer2"/>
    <property type="match status" value="1"/>
</dbReference>
<dbReference type="CDD" id="cd02781">
    <property type="entry name" value="MopB_CT_Acetylene-hydratase"/>
    <property type="match status" value="1"/>
</dbReference>
<evidence type="ECO:0000259" key="5">
    <source>
        <dbReference type="PROSITE" id="PS51085"/>
    </source>
</evidence>
<dbReference type="PRINTS" id="PR00410">
    <property type="entry name" value="PHEHYDRXLASE"/>
</dbReference>
<evidence type="ECO:0000259" key="6">
    <source>
        <dbReference type="PROSITE" id="PS51384"/>
    </source>
</evidence>
<dbReference type="Gene3D" id="3.40.228.10">
    <property type="entry name" value="Dimethylsulfoxide Reductase, domain 2"/>
    <property type="match status" value="1"/>
</dbReference>
<dbReference type="PROSITE" id="PS51669">
    <property type="entry name" value="4FE4S_MOW_BIS_MGD"/>
    <property type="match status" value="1"/>
</dbReference>
<dbReference type="InterPro" id="IPR017938">
    <property type="entry name" value="Riboflavin_synthase-like_b-brl"/>
</dbReference>
<dbReference type="PROSITE" id="PS51384">
    <property type="entry name" value="FAD_FR"/>
    <property type="match status" value="1"/>
</dbReference>
<evidence type="ECO:0000256" key="1">
    <source>
        <dbReference type="ARBA" id="ARBA00010312"/>
    </source>
</evidence>
<dbReference type="Gene3D" id="2.40.40.20">
    <property type="match status" value="1"/>
</dbReference>
<dbReference type="RefSeq" id="WP_163156510.1">
    <property type="nucleotide sequence ID" value="NZ_VKHP01000087.1"/>
</dbReference>